<dbReference type="AlphaFoldDB" id="A0A1L7I973"/>
<dbReference type="Gene3D" id="3.40.50.10600">
    <property type="entry name" value="SpoIIaa-like domains"/>
    <property type="match status" value="1"/>
</dbReference>
<evidence type="ECO:0000313" key="1">
    <source>
        <dbReference type="EMBL" id="APU70161.1"/>
    </source>
</evidence>
<sequence>MIAIYKKDQIIYTIADSGLNAEDAATLVNSLRDHTKKNKQAKWYMEMGDFKKEVKNTDGSPDFLFPESNRLKKIALVGDKIWQERFTELLLPFSEAHIKYFGPEDGNMASNWLEQASNSNSNRN</sequence>
<organism evidence="1 2">
    <name type="scientific">Christiangramia flava JLT2011</name>
    <dbReference type="NCBI Taxonomy" id="1229726"/>
    <lineage>
        <taxon>Bacteria</taxon>
        <taxon>Pseudomonadati</taxon>
        <taxon>Bacteroidota</taxon>
        <taxon>Flavobacteriia</taxon>
        <taxon>Flavobacteriales</taxon>
        <taxon>Flavobacteriaceae</taxon>
        <taxon>Christiangramia</taxon>
    </lineage>
</organism>
<proteinExistence type="predicted"/>
<dbReference type="InterPro" id="IPR021866">
    <property type="entry name" value="SpoIIAA-like"/>
</dbReference>
<dbReference type="SUPFAM" id="SSF52091">
    <property type="entry name" value="SpoIIaa-like"/>
    <property type="match status" value="1"/>
</dbReference>
<dbReference type="InterPro" id="IPR036513">
    <property type="entry name" value="STAS_dom_sf"/>
</dbReference>
<evidence type="ECO:0000313" key="2">
    <source>
        <dbReference type="Proteomes" id="UP000186230"/>
    </source>
</evidence>
<dbReference type="Pfam" id="PF11964">
    <property type="entry name" value="SpoIIAA-like"/>
    <property type="match status" value="1"/>
</dbReference>
<dbReference type="STRING" id="1229726.GRFL_3437"/>
<name>A0A1L7I973_9FLAO</name>
<dbReference type="EMBL" id="CP016359">
    <property type="protein sequence ID" value="APU70161.1"/>
    <property type="molecule type" value="Genomic_DNA"/>
</dbReference>
<accession>A0A1L7I973</accession>
<dbReference type="RefSeq" id="WP_083645716.1">
    <property type="nucleotide sequence ID" value="NZ_AMRU01000004.1"/>
</dbReference>
<dbReference type="OrthoDB" id="1436687at2"/>
<gene>
    <name evidence="1" type="ORF">GRFL_3437</name>
</gene>
<keyword evidence="2" id="KW-1185">Reference proteome</keyword>
<protein>
    <submittedName>
        <fullName evidence="1">Uncharacterized protein</fullName>
    </submittedName>
</protein>
<dbReference type="InterPro" id="IPR038396">
    <property type="entry name" value="SpoIIAA-like_sf"/>
</dbReference>
<dbReference type="KEGG" id="gfl:GRFL_3437"/>
<reference evidence="1 2" key="1">
    <citation type="submission" date="2016-07" db="EMBL/GenBank/DDBJ databases">
        <title>Multi-omics approach to identify versatile polysaccharide utilization systems of a marine flavobacterium Gramella flava.</title>
        <authorList>
            <person name="Tang K."/>
        </authorList>
    </citation>
    <scope>NUCLEOTIDE SEQUENCE [LARGE SCALE GENOMIC DNA]</scope>
    <source>
        <strain evidence="1 2">JLT2011</strain>
    </source>
</reference>
<dbReference type="Proteomes" id="UP000186230">
    <property type="component" value="Chromosome"/>
</dbReference>